<dbReference type="EMBL" id="CADCTW010000243">
    <property type="protein sequence ID" value="CAA9370747.1"/>
    <property type="molecule type" value="Genomic_DNA"/>
</dbReference>
<reference evidence="2" key="1">
    <citation type="submission" date="2020-02" db="EMBL/GenBank/DDBJ databases">
        <authorList>
            <person name="Meier V. D."/>
        </authorList>
    </citation>
    <scope>NUCLEOTIDE SEQUENCE</scope>
    <source>
        <strain evidence="2">AVDCRST_MAG68</strain>
    </source>
</reference>
<feature type="non-terminal residue" evidence="2">
    <location>
        <position position="77"/>
    </location>
</feature>
<evidence type="ECO:0000313" key="2">
    <source>
        <dbReference type="EMBL" id="CAA9370747.1"/>
    </source>
</evidence>
<feature type="region of interest" description="Disordered" evidence="1">
    <location>
        <begin position="1"/>
        <end position="77"/>
    </location>
</feature>
<name>A0A6J4MZC0_9BACT</name>
<accession>A0A6J4MZC0</accession>
<protein>
    <submittedName>
        <fullName evidence="2">Cold shock protein of CSP family</fullName>
    </submittedName>
</protein>
<organism evidence="2">
    <name type="scientific">uncultured Gemmatimonadota bacterium</name>
    <dbReference type="NCBI Taxonomy" id="203437"/>
    <lineage>
        <taxon>Bacteria</taxon>
        <taxon>Pseudomonadati</taxon>
        <taxon>Gemmatimonadota</taxon>
        <taxon>environmental samples</taxon>
    </lineage>
</organism>
<feature type="non-terminal residue" evidence="2">
    <location>
        <position position="1"/>
    </location>
</feature>
<gene>
    <name evidence="2" type="ORF">AVDCRST_MAG68-5734</name>
</gene>
<proteinExistence type="predicted"/>
<sequence>WHDRPVRWSSSRTTRGSVSSGPTTAARTSSSTTPPFRWKGSAPSSGATAWSSRSRKIRRGPGPRRSGSLRKEPYRRS</sequence>
<feature type="compositionally biased region" description="Basic residues" evidence="1">
    <location>
        <begin position="53"/>
        <end position="62"/>
    </location>
</feature>
<evidence type="ECO:0000256" key="1">
    <source>
        <dbReference type="SAM" id="MobiDB-lite"/>
    </source>
</evidence>
<feature type="compositionally biased region" description="Low complexity" evidence="1">
    <location>
        <begin position="9"/>
        <end position="35"/>
    </location>
</feature>
<dbReference type="AlphaFoldDB" id="A0A6J4MZC0"/>